<evidence type="ECO:0000313" key="4">
    <source>
        <dbReference type="Proteomes" id="UP001557485"/>
    </source>
</evidence>
<name>A0ABV3U2F7_9GAMM</name>
<dbReference type="RefSeq" id="WP_368379979.1">
    <property type="nucleotide sequence ID" value="NZ_JBFRYA010000001.1"/>
</dbReference>
<sequence length="561" mass="58496">MRPQQKLNQYHPARQAGVTTILAVLMMLSLFTFVAVVADTGRLYLEKRTLQKNADLAAMETALIYCRDQTLDVESMTLADMYVLSATRNDFKGNNTNSSLAVSRDGNAITVNLAYKVPTSLFAQLMPTGDNEINLSATATAKACEPTAQLTIRNSLVSVDGGMLNSVLGGLTGSTLTLSAAGWQGLIDADINLLNYLIELGATAGDYNSILSTNINLPTLLSIAADVLNTEGSTASITAANSLDSLALEIPTLPITLGDLINVQAEASKASLNTNINAFDLVQGLMQIAAGDSAISLDQTVSVLGLVNGKIGVKIISPPQISAIGNPESDTISVKTAQVRVFISLTTTLPLGLSNLIPAQIDVLVDAAEADATVDDYVCAADNEKQLNSLANTSAVSVKVGSFGSTPSNAYANVFSGSPILSPTAIIRIPAILLTPEIQILFKATMDLASNFNNLIIHTNDTDEELPEVAVMLTDNAFQPTTGVSSALALTPAVSFTPVIPLVTSLVSATVSTLTSSLSTVLSTLLTPIINPLLNTLGVSIAGAEIGAALTCENDTVRLVN</sequence>
<keyword evidence="1" id="KW-0472">Membrane</keyword>
<organism evidence="3 4">
    <name type="scientific">Zhongshania guokunii</name>
    <dbReference type="NCBI Taxonomy" id="641783"/>
    <lineage>
        <taxon>Bacteria</taxon>
        <taxon>Pseudomonadati</taxon>
        <taxon>Pseudomonadota</taxon>
        <taxon>Gammaproteobacteria</taxon>
        <taxon>Cellvibrionales</taxon>
        <taxon>Spongiibacteraceae</taxon>
        <taxon>Zhongshania</taxon>
    </lineage>
</organism>
<keyword evidence="1" id="KW-0812">Transmembrane</keyword>
<evidence type="ECO:0000256" key="1">
    <source>
        <dbReference type="SAM" id="Phobius"/>
    </source>
</evidence>
<dbReference type="Pfam" id="PF13400">
    <property type="entry name" value="Tad"/>
    <property type="match status" value="1"/>
</dbReference>
<dbReference type="EMBL" id="JBFRYA010000001">
    <property type="protein sequence ID" value="MEX1667670.1"/>
    <property type="molecule type" value="Genomic_DNA"/>
</dbReference>
<keyword evidence="1" id="KW-1133">Transmembrane helix</keyword>
<feature type="domain" description="Putative Flp pilus-assembly TadG-like N-terminal" evidence="2">
    <location>
        <begin position="17"/>
        <end position="58"/>
    </location>
</feature>
<evidence type="ECO:0000259" key="2">
    <source>
        <dbReference type="Pfam" id="PF13400"/>
    </source>
</evidence>
<proteinExistence type="predicted"/>
<accession>A0ABV3U2F7</accession>
<feature type="transmembrane region" description="Helical" evidence="1">
    <location>
        <begin position="21"/>
        <end position="45"/>
    </location>
</feature>
<gene>
    <name evidence="3" type="ORF">AB4876_02030</name>
</gene>
<dbReference type="InterPro" id="IPR028087">
    <property type="entry name" value="Tad_N"/>
</dbReference>
<keyword evidence="4" id="KW-1185">Reference proteome</keyword>
<comment type="caution">
    <text evidence="3">The sequence shown here is derived from an EMBL/GenBank/DDBJ whole genome shotgun (WGS) entry which is preliminary data.</text>
</comment>
<evidence type="ECO:0000313" key="3">
    <source>
        <dbReference type="EMBL" id="MEX1667670.1"/>
    </source>
</evidence>
<reference evidence="3 4" key="1">
    <citation type="journal article" date="2011" name="Int. J. Syst. Evol. Microbiol.">
        <title>Zhongshania antarctica gen. nov., sp. nov. and Zhongshania guokunii sp. nov., gammaproteobacteria respectively isolated from coastal attached (fast) ice and surface seawater of the Antarctic.</title>
        <authorList>
            <person name="Li H.J."/>
            <person name="Zhang X.Y."/>
            <person name="Chen C.X."/>
            <person name="Zhang Y.J."/>
            <person name="Gao Z.M."/>
            <person name="Yu Y."/>
            <person name="Chen X.L."/>
            <person name="Chen B."/>
            <person name="Zhang Y.Z."/>
        </authorList>
    </citation>
    <scope>NUCLEOTIDE SEQUENCE [LARGE SCALE GENOMIC DNA]</scope>
    <source>
        <strain evidence="3 4">ZS6-22T</strain>
    </source>
</reference>
<dbReference type="Proteomes" id="UP001557485">
    <property type="component" value="Unassembled WGS sequence"/>
</dbReference>
<protein>
    <submittedName>
        <fullName evidence="3">Pilus assembly protein TadG-related protein</fullName>
    </submittedName>
</protein>